<sequence length="119" mass="13187">MPDLAGDVVRLFYHEQPGHAAPQIFAEMMWMEARPASEVAGNPPELEVKFWKFKHYQPHDTPGIGPPPIIPVDTIQCQLARGICAITKPKLWVTTTLEKVSISMELLAEEVADAVEGNP</sequence>
<dbReference type="EMBL" id="MNAD01000329">
    <property type="protein sequence ID" value="OJT14069.1"/>
    <property type="molecule type" value="Genomic_DNA"/>
</dbReference>
<protein>
    <submittedName>
        <fullName evidence="1">Uncharacterized protein</fullName>
    </submittedName>
</protein>
<organism evidence="1 2">
    <name type="scientific">Trametes pubescens</name>
    <name type="common">White-rot fungus</name>
    <dbReference type="NCBI Taxonomy" id="154538"/>
    <lineage>
        <taxon>Eukaryota</taxon>
        <taxon>Fungi</taxon>
        <taxon>Dikarya</taxon>
        <taxon>Basidiomycota</taxon>
        <taxon>Agaricomycotina</taxon>
        <taxon>Agaricomycetes</taxon>
        <taxon>Polyporales</taxon>
        <taxon>Polyporaceae</taxon>
        <taxon>Trametes</taxon>
    </lineage>
</organism>
<gene>
    <name evidence="1" type="ORF">TRAPUB_9381</name>
</gene>
<dbReference type="OrthoDB" id="3239894at2759"/>
<evidence type="ECO:0000313" key="1">
    <source>
        <dbReference type="EMBL" id="OJT14069.1"/>
    </source>
</evidence>
<comment type="caution">
    <text evidence="1">The sequence shown here is derived from an EMBL/GenBank/DDBJ whole genome shotgun (WGS) entry which is preliminary data.</text>
</comment>
<accession>A0A1M2W2I6</accession>
<reference evidence="1 2" key="1">
    <citation type="submission" date="2016-10" db="EMBL/GenBank/DDBJ databases">
        <title>Genome sequence of the basidiomycete white-rot fungus Trametes pubescens.</title>
        <authorList>
            <person name="Makela M.R."/>
            <person name="Granchi Z."/>
            <person name="Peng M."/>
            <person name="De Vries R.P."/>
            <person name="Grigoriev I."/>
            <person name="Riley R."/>
            <person name="Hilden K."/>
        </authorList>
    </citation>
    <scope>NUCLEOTIDE SEQUENCE [LARGE SCALE GENOMIC DNA]</scope>
    <source>
        <strain evidence="1 2">FBCC735</strain>
    </source>
</reference>
<keyword evidence="2" id="KW-1185">Reference proteome</keyword>
<dbReference type="AlphaFoldDB" id="A0A1M2W2I6"/>
<proteinExistence type="predicted"/>
<dbReference type="STRING" id="154538.A0A1M2W2I6"/>
<evidence type="ECO:0000313" key="2">
    <source>
        <dbReference type="Proteomes" id="UP000184267"/>
    </source>
</evidence>
<name>A0A1M2W2I6_TRAPU</name>
<dbReference type="Proteomes" id="UP000184267">
    <property type="component" value="Unassembled WGS sequence"/>
</dbReference>